<dbReference type="SUPFAM" id="SSF53623">
    <property type="entry name" value="MurD-like peptide ligases, catalytic domain"/>
    <property type="match status" value="1"/>
</dbReference>
<evidence type="ECO:0000256" key="12">
    <source>
        <dbReference type="ARBA" id="ARBA00048425"/>
    </source>
</evidence>
<dbReference type="GO" id="GO:0046872">
    <property type="term" value="F:metal ion binding"/>
    <property type="evidence" value="ECO:0007669"/>
    <property type="project" value="InterPro"/>
</dbReference>
<comment type="similarity">
    <text evidence="2">In the C-terminal section; belongs to the MurCDEF family.</text>
</comment>
<comment type="catalytic activity">
    <reaction evidence="11">
        <text>[L-4-(L-arginin-2-N-yl)aspartate](n)-L-aspartate + L-arginine + ATP = [L-4-(L-arginin-2-N-yl)aspartate](n+1) + ADP + phosphate + H(+)</text>
        <dbReference type="Rhea" id="RHEA:23888"/>
        <dbReference type="Rhea" id="RHEA-COMP:13732"/>
        <dbReference type="Rhea" id="RHEA-COMP:13733"/>
        <dbReference type="ChEBI" id="CHEBI:15378"/>
        <dbReference type="ChEBI" id="CHEBI:30616"/>
        <dbReference type="ChEBI" id="CHEBI:32682"/>
        <dbReference type="ChEBI" id="CHEBI:43474"/>
        <dbReference type="ChEBI" id="CHEBI:137986"/>
        <dbReference type="ChEBI" id="CHEBI:137990"/>
        <dbReference type="ChEBI" id="CHEBI:456216"/>
        <dbReference type="EC" id="6.3.2.30"/>
    </reaction>
</comment>
<dbReference type="InterPro" id="IPR036615">
    <property type="entry name" value="Mur_ligase_C_dom_sf"/>
</dbReference>
<dbReference type="InterPro" id="IPR011810">
    <property type="entry name" value="Cya_phycin_syn"/>
</dbReference>
<dbReference type="Pfam" id="PF02786">
    <property type="entry name" value="CPSase_L_D2"/>
    <property type="match status" value="1"/>
</dbReference>
<evidence type="ECO:0000256" key="2">
    <source>
        <dbReference type="ARBA" id="ARBA00009060"/>
    </source>
</evidence>
<dbReference type="InterPro" id="IPR036565">
    <property type="entry name" value="Mur-like_cat_sf"/>
</dbReference>
<dbReference type="GO" id="GO:0005524">
    <property type="term" value="F:ATP binding"/>
    <property type="evidence" value="ECO:0007669"/>
    <property type="project" value="UniProtKB-UniRule"/>
</dbReference>
<feature type="domain" description="ATP-grasp" evidence="14">
    <location>
        <begin position="221"/>
        <end position="474"/>
    </location>
</feature>
<dbReference type="InterPro" id="IPR005479">
    <property type="entry name" value="CPAse_ATP-bd"/>
</dbReference>
<dbReference type="Pfam" id="PF02875">
    <property type="entry name" value="Mur_ligase_C"/>
    <property type="match status" value="1"/>
</dbReference>
<evidence type="ECO:0000256" key="5">
    <source>
        <dbReference type="ARBA" id="ARBA00013005"/>
    </source>
</evidence>
<keyword evidence="8 13" id="KW-0547">Nucleotide-binding</keyword>
<dbReference type="EMBL" id="FPBO01000052">
    <property type="protein sequence ID" value="SFV16452.1"/>
    <property type="molecule type" value="Genomic_DNA"/>
</dbReference>
<evidence type="ECO:0000256" key="6">
    <source>
        <dbReference type="ARBA" id="ARBA00022036"/>
    </source>
</evidence>
<keyword evidence="16" id="KW-1185">Reference proteome</keyword>
<evidence type="ECO:0000259" key="14">
    <source>
        <dbReference type="PROSITE" id="PS50975"/>
    </source>
</evidence>
<comment type="subunit">
    <text evidence="3">Homodimer.</text>
</comment>
<dbReference type="PANTHER" id="PTHR23135">
    <property type="entry name" value="MUR LIGASE FAMILY MEMBER"/>
    <property type="match status" value="1"/>
</dbReference>
<dbReference type="InterPro" id="IPR011761">
    <property type="entry name" value="ATP-grasp"/>
</dbReference>
<organism evidence="15 16">
    <name type="scientific">Pseudoduganella namucuonensis</name>
    <dbReference type="NCBI Taxonomy" id="1035707"/>
    <lineage>
        <taxon>Bacteria</taxon>
        <taxon>Pseudomonadati</taxon>
        <taxon>Pseudomonadota</taxon>
        <taxon>Betaproteobacteria</taxon>
        <taxon>Burkholderiales</taxon>
        <taxon>Oxalobacteraceae</taxon>
        <taxon>Telluria group</taxon>
        <taxon>Pseudoduganella</taxon>
    </lineage>
</organism>
<evidence type="ECO:0000256" key="8">
    <source>
        <dbReference type="ARBA" id="ARBA00022741"/>
    </source>
</evidence>
<dbReference type="Gene3D" id="3.30.470.20">
    <property type="entry name" value="ATP-grasp fold, B domain"/>
    <property type="match status" value="2"/>
</dbReference>
<evidence type="ECO:0000256" key="11">
    <source>
        <dbReference type="ARBA" id="ARBA00048094"/>
    </source>
</evidence>
<dbReference type="Pfam" id="PF08443">
    <property type="entry name" value="RimK"/>
    <property type="match status" value="1"/>
</dbReference>
<dbReference type="Gene3D" id="3.90.190.20">
    <property type="entry name" value="Mur ligase, C-terminal domain"/>
    <property type="match status" value="1"/>
</dbReference>
<evidence type="ECO:0000256" key="9">
    <source>
        <dbReference type="ARBA" id="ARBA00022840"/>
    </source>
</evidence>
<proteinExistence type="inferred from homology"/>
<dbReference type="NCBIfam" id="TIGR02068">
    <property type="entry name" value="cya_phycin_syn"/>
    <property type="match status" value="1"/>
</dbReference>
<dbReference type="InterPro" id="IPR013651">
    <property type="entry name" value="ATP-grasp_RimK-type"/>
</dbReference>
<evidence type="ECO:0000256" key="1">
    <source>
        <dbReference type="ARBA" id="ARBA00003184"/>
    </source>
</evidence>
<evidence type="ECO:0000256" key="3">
    <source>
        <dbReference type="ARBA" id="ARBA00011738"/>
    </source>
</evidence>
<dbReference type="PANTHER" id="PTHR23135:SF18">
    <property type="entry name" value="CYANOPHYCIN SYNTHETASE"/>
    <property type="match status" value="1"/>
</dbReference>
<evidence type="ECO:0000256" key="10">
    <source>
        <dbReference type="ARBA" id="ARBA00031353"/>
    </source>
</evidence>
<dbReference type="Pfam" id="PF08245">
    <property type="entry name" value="Mur_ligase_M"/>
    <property type="match status" value="1"/>
</dbReference>
<name>A0A1I7M3B7_9BURK</name>
<keyword evidence="7" id="KW-0436">Ligase</keyword>
<dbReference type="RefSeq" id="WP_093560826.1">
    <property type="nucleotide sequence ID" value="NZ_FPBO01000052.1"/>
</dbReference>
<dbReference type="Proteomes" id="UP000199391">
    <property type="component" value="Unassembled WGS sequence"/>
</dbReference>
<dbReference type="InterPro" id="IPR044019">
    <property type="entry name" value="Cyanophycin_syn_N"/>
</dbReference>
<evidence type="ECO:0000256" key="4">
    <source>
        <dbReference type="ARBA" id="ARBA00012968"/>
    </source>
</evidence>
<keyword evidence="9 13" id="KW-0067">ATP-binding</keyword>
<dbReference type="SUPFAM" id="SSF53244">
    <property type="entry name" value="MurD-like peptide ligases, peptide-binding domain"/>
    <property type="match status" value="1"/>
</dbReference>
<reference evidence="16" key="1">
    <citation type="submission" date="2016-10" db="EMBL/GenBank/DDBJ databases">
        <authorList>
            <person name="Varghese N."/>
            <person name="Submissions S."/>
        </authorList>
    </citation>
    <scope>NUCLEOTIDE SEQUENCE [LARGE SCALE GENOMIC DNA]</scope>
    <source>
        <strain evidence="16">CGMCC 1.11014</strain>
    </source>
</reference>
<dbReference type="InterPro" id="IPR004101">
    <property type="entry name" value="Mur_ligase_C"/>
</dbReference>
<comment type="function">
    <text evidence="1">Catalyzes the ATP-dependent polymerization of arginine and aspartate to multi-L-arginyl-poly-L-aspartic acid (cyanophycin; a water-insoluble reserve polymer).</text>
</comment>
<evidence type="ECO:0000256" key="7">
    <source>
        <dbReference type="ARBA" id="ARBA00022598"/>
    </source>
</evidence>
<dbReference type="GO" id="GO:0071161">
    <property type="term" value="F:cyanophycin synthetase activity (L-arginine-adding)"/>
    <property type="evidence" value="ECO:0007669"/>
    <property type="project" value="UniProtKB-EC"/>
</dbReference>
<gene>
    <name evidence="15" type="ORF">SAMN05216552_105211</name>
</gene>
<protein>
    <recommendedName>
        <fullName evidence="6">Cyanophycin synthetase</fullName>
        <ecNumber evidence="5">6.3.2.29</ecNumber>
        <ecNumber evidence="4">6.3.2.30</ecNumber>
    </recommendedName>
    <alternativeName>
        <fullName evidence="10">Cyanophycin synthase</fullName>
    </alternativeName>
</protein>
<dbReference type="AlphaFoldDB" id="A0A1I7M3B7"/>
<dbReference type="SUPFAM" id="SSF56059">
    <property type="entry name" value="Glutathione synthetase ATP-binding domain-like"/>
    <property type="match status" value="1"/>
</dbReference>
<evidence type="ECO:0000256" key="13">
    <source>
        <dbReference type="PROSITE-ProRule" id="PRU00409"/>
    </source>
</evidence>
<dbReference type="PROSITE" id="PS50975">
    <property type="entry name" value="ATP_GRASP"/>
    <property type="match status" value="1"/>
</dbReference>
<dbReference type="InterPro" id="IPR013221">
    <property type="entry name" value="Mur_ligase_cen"/>
</dbReference>
<dbReference type="Pfam" id="PF18921">
    <property type="entry name" value="Cyanophycin_syn"/>
    <property type="match status" value="1"/>
</dbReference>
<dbReference type="OrthoDB" id="9803907at2"/>
<dbReference type="EC" id="6.3.2.29" evidence="5"/>
<evidence type="ECO:0000313" key="16">
    <source>
        <dbReference type="Proteomes" id="UP000199391"/>
    </source>
</evidence>
<dbReference type="Gene3D" id="3.40.1190.10">
    <property type="entry name" value="Mur-like, catalytic domain"/>
    <property type="match status" value="1"/>
</dbReference>
<comment type="catalytic activity">
    <reaction evidence="12">
        <text>[L-4-(L-arginin-2-N-yl)aspartate](n) + L-aspartate + ATP = [L-4-(L-arginin-2-N-yl)aspartate](n)-L-aspartate + ADP + phosphate + H(+)</text>
        <dbReference type="Rhea" id="RHEA:13277"/>
        <dbReference type="Rhea" id="RHEA-COMP:13728"/>
        <dbReference type="Rhea" id="RHEA-COMP:13733"/>
        <dbReference type="ChEBI" id="CHEBI:15378"/>
        <dbReference type="ChEBI" id="CHEBI:29991"/>
        <dbReference type="ChEBI" id="CHEBI:30616"/>
        <dbReference type="ChEBI" id="CHEBI:43474"/>
        <dbReference type="ChEBI" id="CHEBI:137986"/>
        <dbReference type="ChEBI" id="CHEBI:137990"/>
        <dbReference type="ChEBI" id="CHEBI:456216"/>
        <dbReference type="EC" id="6.3.2.29"/>
    </reaction>
</comment>
<evidence type="ECO:0000313" key="15">
    <source>
        <dbReference type="EMBL" id="SFV16452.1"/>
    </source>
</evidence>
<dbReference type="NCBIfam" id="NF010623">
    <property type="entry name" value="PRK14016.1"/>
    <property type="match status" value="1"/>
</dbReference>
<sequence>MNIIEQRLLRGPNLYARRPCLLTVLDLGELGTVSSITDPDFTGRLLELLPALHEHRCSLGQYSGFAQSLRGGTNMAHVVEHVTLALQCLAGPTVSFGRTRPVAGHDSRYRVVCAYEIEQLAGAALVAALELVETLARGGAVDLDAVLAPLRETASRHAIGTSTAAVLAAARKRGIPYSRLTDEANLFQLGWGGKQKRLQATITGNTGHVAVGVAADKQLTKLLLKEAGVPVPNGGIAATAEEARQLARRMGGVVTVKPLDGNHGRGVSTGCATTEEVLAAYERAREHGRRVIVERHIEGHDYRVLVAGKRVAAAALRRPPSVTGDGASTVRELVERENRNPARGEGHSNILSIIPLDGHAEGVLAKQGYGLDSIPEAGTVVTLRGNANLSTGGTAEDVTDLLPQETCDICVRAARKVGLDIAGIDVVCADISRPLREQGGAVIEVNAAPGIRMHHYPSAGMPRDAGAAIVEALYGEGNGRIPVIAVTGTNGKTTTTLMLEHTARLAGLATGCTTTEGVYVAGKRIVKGDCSGYWSARTVLGAPEVDFAVLETARGGILKRGLAFDRCDVSIVLNVSSDHLGMDGVDTLEELADVKAVVARAASRAVVLNAEDRLCVAMAARIRTEVELIWFALNAENPHLLRHLEHGGRGAYMQDGALVLADGTRRRRLVNVADMPSAMGGHARHNIANALATAAALMACGFIGAQIAHGLATFVSDGRHNPLRANLFDVRGVQVVVDYAHNPAAHRAIASMARGLSKGRVVGVVTTPGDRRNEDLRAVGETCGALYDDVVIYEAERRGRAEGETAALIAAGAEANGNRAAVHIRIAVTEAVRHGLALCREGDVLVFACGSSLNELVAALRGSDPETASRIAAEGAL</sequence>
<dbReference type="STRING" id="1035707.SAMN05216552_105211"/>
<dbReference type="EC" id="6.3.2.30" evidence="4"/>
<dbReference type="GO" id="GO:0071160">
    <property type="term" value="F:cyanophycin synthetase activity (L-aspartate-adding)"/>
    <property type="evidence" value="ECO:0007669"/>
    <property type="project" value="UniProtKB-EC"/>
</dbReference>
<accession>A0A1I7M3B7</accession>